<evidence type="ECO:0000256" key="3">
    <source>
        <dbReference type="ARBA" id="ARBA00022989"/>
    </source>
</evidence>
<dbReference type="GO" id="GO:0016020">
    <property type="term" value="C:membrane"/>
    <property type="evidence" value="ECO:0007669"/>
    <property type="project" value="UniProtKB-SubCell"/>
</dbReference>
<protein>
    <recommendedName>
        <fullName evidence="6">TMEM205-like domain-containing protein</fullName>
    </recommendedName>
</protein>
<accession>D9SGL5</accession>
<evidence type="ECO:0000313" key="8">
    <source>
        <dbReference type="Proteomes" id="UP000001235"/>
    </source>
</evidence>
<evidence type="ECO:0000256" key="5">
    <source>
        <dbReference type="SAM" id="Phobius"/>
    </source>
</evidence>
<keyword evidence="2 5" id="KW-0812">Transmembrane</keyword>
<name>D9SGL5_GALCS</name>
<evidence type="ECO:0000256" key="4">
    <source>
        <dbReference type="ARBA" id="ARBA00023136"/>
    </source>
</evidence>
<evidence type="ECO:0000256" key="1">
    <source>
        <dbReference type="ARBA" id="ARBA00004370"/>
    </source>
</evidence>
<feature type="transmembrane region" description="Helical" evidence="5">
    <location>
        <begin position="89"/>
        <end position="106"/>
    </location>
</feature>
<keyword evidence="3 5" id="KW-1133">Transmembrane helix</keyword>
<feature type="transmembrane region" description="Helical" evidence="5">
    <location>
        <begin position="58"/>
        <end position="77"/>
    </location>
</feature>
<reference evidence="7 8" key="1">
    <citation type="submission" date="2010-08" db="EMBL/GenBank/DDBJ databases">
        <title>Complete sequence of Gallionella capsiferriformans ES-2.</title>
        <authorList>
            <consortium name="US DOE Joint Genome Institute"/>
            <person name="Lucas S."/>
            <person name="Copeland A."/>
            <person name="Lapidus A."/>
            <person name="Cheng J.-F."/>
            <person name="Bruce D."/>
            <person name="Goodwin L."/>
            <person name="Pitluck S."/>
            <person name="Chertkov O."/>
            <person name="Davenport K.W."/>
            <person name="Detter J.C."/>
            <person name="Han C."/>
            <person name="Tapia R."/>
            <person name="Land M."/>
            <person name="Hauser L."/>
            <person name="Chang Y.-J."/>
            <person name="Jeffries C."/>
            <person name="Kyrpides N."/>
            <person name="Ivanova N."/>
            <person name="Mikhailova N."/>
            <person name="Shelobolina E.S."/>
            <person name="Picardal F."/>
            <person name="Roden E."/>
            <person name="Emerson D."/>
            <person name="Woyke T."/>
        </authorList>
    </citation>
    <scope>NUCLEOTIDE SEQUENCE [LARGE SCALE GENOMIC DNA]</scope>
    <source>
        <strain evidence="7 8">ES-2</strain>
    </source>
</reference>
<dbReference type="EMBL" id="CP002159">
    <property type="protein sequence ID" value="ADL55662.1"/>
    <property type="molecule type" value="Genomic_DNA"/>
</dbReference>
<evidence type="ECO:0000259" key="6">
    <source>
        <dbReference type="Pfam" id="PF13664"/>
    </source>
</evidence>
<dbReference type="eggNOG" id="ENOG5031AKJ">
    <property type="taxonomic scope" value="Bacteria"/>
</dbReference>
<keyword evidence="4 5" id="KW-0472">Membrane</keyword>
<proteinExistence type="predicted"/>
<gene>
    <name evidence="7" type="ordered locus">Galf_1646</name>
</gene>
<feature type="transmembrane region" description="Helical" evidence="5">
    <location>
        <begin position="133"/>
        <end position="154"/>
    </location>
</feature>
<keyword evidence="8" id="KW-1185">Reference proteome</keyword>
<feature type="domain" description="TMEM205-like" evidence="6">
    <location>
        <begin position="21"/>
        <end position="117"/>
    </location>
</feature>
<dbReference type="InterPro" id="IPR025423">
    <property type="entry name" value="TMEM205-like"/>
</dbReference>
<sequence>MAECCDILIPMKNITDHLASLSLTAWVGSLWGIGYLAVPVLFHAQPDRQLAGMLAGEMFTISAHLGLLFGSYLVFYFARQSGRLREPKLWIVAAMLILTLIIQFGIQPVMSELKLQAAPLNVMDSAYAARFKLLHGLSSIAYLMESLLGLLLVVKGCRPAHPPAER</sequence>
<dbReference type="STRING" id="395494.Galf_1646"/>
<feature type="transmembrane region" description="Helical" evidence="5">
    <location>
        <begin position="18"/>
        <end position="38"/>
    </location>
</feature>
<dbReference type="AlphaFoldDB" id="D9SGL5"/>
<comment type="subcellular location">
    <subcellularLocation>
        <location evidence="1">Membrane</location>
    </subcellularLocation>
</comment>
<dbReference type="KEGG" id="gca:Galf_1646"/>
<dbReference type="Pfam" id="PF13664">
    <property type="entry name" value="DUF4149"/>
    <property type="match status" value="1"/>
</dbReference>
<evidence type="ECO:0000313" key="7">
    <source>
        <dbReference type="EMBL" id="ADL55662.1"/>
    </source>
</evidence>
<dbReference type="HOGENOM" id="CLU_136732_1_0_4"/>
<dbReference type="Proteomes" id="UP000001235">
    <property type="component" value="Chromosome"/>
</dbReference>
<organism evidence="7 8">
    <name type="scientific">Gallionella capsiferriformans (strain ES-2)</name>
    <name type="common">Gallionella ferruginea capsiferriformans (strain ES-2)</name>
    <dbReference type="NCBI Taxonomy" id="395494"/>
    <lineage>
        <taxon>Bacteria</taxon>
        <taxon>Pseudomonadati</taxon>
        <taxon>Pseudomonadota</taxon>
        <taxon>Betaproteobacteria</taxon>
        <taxon>Nitrosomonadales</taxon>
        <taxon>Gallionellaceae</taxon>
        <taxon>Gallionella</taxon>
    </lineage>
</organism>
<evidence type="ECO:0000256" key="2">
    <source>
        <dbReference type="ARBA" id="ARBA00022692"/>
    </source>
</evidence>